<protein>
    <recommendedName>
        <fullName evidence="1">glutathione transferase</fullName>
        <ecNumber evidence="1">2.5.1.18</ecNumber>
    </recommendedName>
</protein>
<evidence type="ECO:0000313" key="7">
    <source>
        <dbReference type="EMBL" id="KZS04037.1"/>
    </source>
</evidence>
<evidence type="ECO:0000313" key="8">
    <source>
        <dbReference type="Proteomes" id="UP000076858"/>
    </source>
</evidence>
<dbReference type="SFLD" id="SFLDG01205">
    <property type="entry name" value="AMPS.1"/>
    <property type="match status" value="1"/>
</dbReference>
<dbReference type="STRING" id="35525.A0A164LEK4"/>
<dbReference type="SUPFAM" id="SSF47616">
    <property type="entry name" value="GST C-terminal domain-like"/>
    <property type="match status" value="1"/>
</dbReference>
<dbReference type="InterPro" id="IPR010987">
    <property type="entry name" value="Glutathione-S-Trfase_C-like"/>
</dbReference>
<dbReference type="GO" id="GO:0004364">
    <property type="term" value="F:glutathione transferase activity"/>
    <property type="evidence" value="ECO:0007669"/>
    <property type="project" value="UniProtKB-EC"/>
</dbReference>
<dbReference type="CDD" id="cd03039">
    <property type="entry name" value="GST_N_Sigma_like"/>
    <property type="match status" value="1"/>
</dbReference>
<dbReference type="SUPFAM" id="SSF52833">
    <property type="entry name" value="Thioredoxin-like"/>
    <property type="match status" value="1"/>
</dbReference>
<dbReference type="CDD" id="cd03192">
    <property type="entry name" value="GST_C_Sigma_like"/>
    <property type="match status" value="1"/>
</dbReference>
<dbReference type="SFLD" id="SFLDG00363">
    <property type="entry name" value="AMPS_(cytGST):_Alpha-__Mu-__Pi"/>
    <property type="match status" value="1"/>
</dbReference>
<comment type="similarity">
    <text evidence="3">Belongs to the GST superfamily. Sigma family.</text>
</comment>
<feature type="domain" description="GST N-terminal" evidence="5">
    <location>
        <begin position="7"/>
        <end position="84"/>
    </location>
</feature>
<dbReference type="Pfam" id="PF02798">
    <property type="entry name" value="GST_N"/>
    <property type="match status" value="1"/>
</dbReference>
<dbReference type="PANTHER" id="PTHR11571">
    <property type="entry name" value="GLUTATHIONE S-TRANSFERASE"/>
    <property type="match status" value="1"/>
</dbReference>
<keyword evidence="8" id="KW-1185">Reference proteome</keyword>
<dbReference type="PROSITE" id="PS50405">
    <property type="entry name" value="GST_CTER"/>
    <property type="match status" value="1"/>
</dbReference>
<dbReference type="PANTHER" id="PTHR11571:SF224">
    <property type="entry name" value="HEMATOPOIETIC PROSTAGLANDIN D SYNTHASE"/>
    <property type="match status" value="1"/>
</dbReference>
<accession>A0A164LEK4</accession>
<dbReference type="SFLD" id="SFLDS00019">
    <property type="entry name" value="Glutathione_Transferase_(cytos"/>
    <property type="match status" value="1"/>
</dbReference>
<evidence type="ECO:0000256" key="3">
    <source>
        <dbReference type="ARBA" id="ARBA00038317"/>
    </source>
</evidence>
<dbReference type="Proteomes" id="UP000076858">
    <property type="component" value="Unassembled WGS sequence"/>
</dbReference>
<dbReference type="OrthoDB" id="414243at2759"/>
<dbReference type="InterPro" id="IPR040079">
    <property type="entry name" value="Glutathione_S-Trfase"/>
</dbReference>
<keyword evidence="2" id="KW-0808">Transferase</keyword>
<dbReference type="Gene3D" id="1.20.1050.10">
    <property type="match status" value="1"/>
</dbReference>
<feature type="domain" description="GST C-terminal" evidence="6">
    <location>
        <begin position="86"/>
        <end position="209"/>
    </location>
</feature>
<dbReference type="GO" id="GO:0006749">
    <property type="term" value="P:glutathione metabolic process"/>
    <property type="evidence" value="ECO:0007669"/>
    <property type="project" value="TreeGrafter"/>
</dbReference>
<comment type="caution">
    <text evidence="7">The sequence shown here is derived from an EMBL/GenBank/DDBJ whole genome shotgun (WGS) entry which is preliminary data.</text>
</comment>
<evidence type="ECO:0000256" key="1">
    <source>
        <dbReference type="ARBA" id="ARBA00012452"/>
    </source>
</evidence>
<dbReference type="AlphaFoldDB" id="A0A164LEK4"/>
<name>A0A164LEK4_9CRUS</name>
<comment type="catalytic activity">
    <reaction evidence="4">
        <text>RX + glutathione = an S-substituted glutathione + a halide anion + H(+)</text>
        <dbReference type="Rhea" id="RHEA:16437"/>
        <dbReference type="ChEBI" id="CHEBI:15378"/>
        <dbReference type="ChEBI" id="CHEBI:16042"/>
        <dbReference type="ChEBI" id="CHEBI:17792"/>
        <dbReference type="ChEBI" id="CHEBI:57925"/>
        <dbReference type="ChEBI" id="CHEBI:90779"/>
        <dbReference type="EC" id="2.5.1.18"/>
    </reaction>
</comment>
<gene>
    <name evidence="7" type="ORF">APZ42_033122</name>
</gene>
<dbReference type="InterPro" id="IPR036249">
    <property type="entry name" value="Thioredoxin-like_sf"/>
</dbReference>
<dbReference type="EC" id="2.5.1.18" evidence="1"/>
<evidence type="ECO:0000259" key="5">
    <source>
        <dbReference type="PROSITE" id="PS50404"/>
    </source>
</evidence>
<dbReference type="PROSITE" id="PS50404">
    <property type="entry name" value="GST_NTER"/>
    <property type="match status" value="1"/>
</dbReference>
<organism evidence="7 8">
    <name type="scientific">Daphnia magna</name>
    <dbReference type="NCBI Taxonomy" id="35525"/>
    <lineage>
        <taxon>Eukaryota</taxon>
        <taxon>Metazoa</taxon>
        <taxon>Ecdysozoa</taxon>
        <taxon>Arthropoda</taxon>
        <taxon>Crustacea</taxon>
        <taxon>Branchiopoda</taxon>
        <taxon>Diplostraca</taxon>
        <taxon>Cladocera</taxon>
        <taxon>Anomopoda</taxon>
        <taxon>Daphniidae</taxon>
        <taxon>Daphnia</taxon>
    </lineage>
</organism>
<evidence type="ECO:0000259" key="6">
    <source>
        <dbReference type="PROSITE" id="PS50405"/>
    </source>
</evidence>
<reference evidence="7 8" key="1">
    <citation type="submission" date="2016-03" db="EMBL/GenBank/DDBJ databases">
        <title>EvidentialGene: Evidence-directed Construction of Genes on Genomes.</title>
        <authorList>
            <person name="Gilbert D.G."/>
            <person name="Choi J.-H."/>
            <person name="Mockaitis K."/>
            <person name="Colbourne J."/>
            <person name="Pfrender M."/>
        </authorList>
    </citation>
    <scope>NUCLEOTIDE SEQUENCE [LARGE SCALE GENOMIC DNA]</scope>
    <source>
        <strain evidence="7 8">Xinb3</strain>
        <tissue evidence="7">Complete organism</tissue>
    </source>
</reference>
<dbReference type="FunFam" id="3.40.30.10:FF:000035">
    <property type="entry name" value="hematopoietic prostaglandin D synthase"/>
    <property type="match status" value="1"/>
</dbReference>
<dbReference type="InterPro" id="IPR050213">
    <property type="entry name" value="GST_superfamily"/>
</dbReference>
<evidence type="ECO:0000256" key="2">
    <source>
        <dbReference type="ARBA" id="ARBA00022679"/>
    </source>
</evidence>
<dbReference type="FunFam" id="1.20.1050.10:FF:000030">
    <property type="entry name" value="Glutathione S-transferase S1"/>
    <property type="match status" value="1"/>
</dbReference>
<evidence type="ECO:0000256" key="4">
    <source>
        <dbReference type="ARBA" id="ARBA00047960"/>
    </source>
</evidence>
<dbReference type="InterPro" id="IPR004045">
    <property type="entry name" value="Glutathione_S-Trfase_N"/>
</dbReference>
<proteinExistence type="inferred from homology"/>
<dbReference type="InterPro" id="IPR004046">
    <property type="entry name" value="GST_C"/>
</dbReference>
<dbReference type="InterPro" id="IPR036282">
    <property type="entry name" value="Glutathione-S-Trfase_C_sf"/>
</dbReference>
<sequence length="209" mass="23928">MSTRRRNEYKLHYFNMKGRGELARLIMAYAKVPYDDIRYENADWLQHKDRMPNGQLPVLEWKGQLLPQSLAIARFLAHRHNLAGTDEWQWAKIDAMTDTINDTFGEARPIFMAGEDEGKKKEAVDSFLKNAIEPLFKRLDKMLEDNGSDYLIGNQCSLADLALFSCYDFAAGLCGDRLPKCQHVAALHARVGQIPAIKNWVEKRPATPF</sequence>
<dbReference type="EMBL" id="LRGB01003146">
    <property type="protein sequence ID" value="KZS04037.1"/>
    <property type="molecule type" value="Genomic_DNA"/>
</dbReference>
<dbReference type="Gene3D" id="3.40.30.10">
    <property type="entry name" value="Glutaredoxin"/>
    <property type="match status" value="1"/>
</dbReference>
<dbReference type="GO" id="GO:0004602">
    <property type="term" value="F:glutathione peroxidase activity"/>
    <property type="evidence" value="ECO:0007669"/>
    <property type="project" value="UniProtKB-ARBA"/>
</dbReference>
<dbReference type="Pfam" id="PF14497">
    <property type="entry name" value="GST_C_3"/>
    <property type="match status" value="1"/>
</dbReference>